<dbReference type="UniPathway" id="UPA00705"/>
<dbReference type="Gene3D" id="1.20.210.10">
    <property type="entry name" value="Cytochrome c oxidase-like, subunit I domain"/>
    <property type="match status" value="1"/>
</dbReference>
<feature type="transmembrane region" description="Helical" evidence="6">
    <location>
        <begin position="434"/>
        <end position="453"/>
    </location>
</feature>
<evidence type="ECO:0000256" key="3">
    <source>
        <dbReference type="ARBA" id="ARBA00009578"/>
    </source>
</evidence>
<keyword evidence="5" id="KW-0679">Respiratory chain</keyword>
<feature type="transmembrane region" description="Helical" evidence="6">
    <location>
        <begin position="20"/>
        <end position="41"/>
    </location>
</feature>
<evidence type="ECO:0000256" key="2">
    <source>
        <dbReference type="ARBA" id="ARBA00004673"/>
    </source>
</evidence>
<feature type="transmembrane region" description="Helical" evidence="6">
    <location>
        <begin position="223"/>
        <end position="252"/>
    </location>
</feature>
<dbReference type="GO" id="GO:0046872">
    <property type="term" value="F:metal ion binding"/>
    <property type="evidence" value="ECO:0007669"/>
    <property type="project" value="UniProtKB-KW"/>
</dbReference>
<comment type="catalytic activity">
    <reaction evidence="5">
        <text>4 Fe(II)-[cytochrome c] + O2 + 8 H(+)(in) = 4 Fe(III)-[cytochrome c] + 2 H2O + 4 H(+)(out)</text>
        <dbReference type="Rhea" id="RHEA:11436"/>
        <dbReference type="Rhea" id="RHEA-COMP:10350"/>
        <dbReference type="Rhea" id="RHEA-COMP:14399"/>
        <dbReference type="ChEBI" id="CHEBI:15377"/>
        <dbReference type="ChEBI" id="CHEBI:15378"/>
        <dbReference type="ChEBI" id="CHEBI:15379"/>
        <dbReference type="ChEBI" id="CHEBI:29033"/>
        <dbReference type="ChEBI" id="CHEBI:29034"/>
        <dbReference type="EC" id="7.1.1.9"/>
    </reaction>
</comment>
<proteinExistence type="inferred from homology"/>
<keyword evidence="5" id="KW-0249">Electron transport</keyword>
<keyword evidence="5" id="KW-0813">Transport</keyword>
<keyword evidence="5" id="KW-0349">Heme</keyword>
<comment type="subcellular location">
    <subcellularLocation>
        <location evidence="5">Mitochondrion inner membrane</location>
        <topology evidence="5">Multi-pass membrane protein</topology>
    </subcellularLocation>
</comment>
<dbReference type="InterPro" id="IPR023616">
    <property type="entry name" value="Cyt_c_oxase-like_su1_dom"/>
</dbReference>
<dbReference type="EC" id="7.1.1.9" evidence="5"/>
<evidence type="ECO:0000259" key="7">
    <source>
        <dbReference type="PROSITE" id="PS50855"/>
    </source>
</evidence>
<evidence type="ECO:0000313" key="8">
    <source>
        <dbReference type="EMBL" id="BAR94705.1"/>
    </source>
</evidence>
<dbReference type="RefSeq" id="YP_009158818.1">
    <property type="nucleotide sequence ID" value="NC_027524.1"/>
</dbReference>
<dbReference type="EMBL" id="LC009437">
    <property type="protein sequence ID" value="BAR94705.1"/>
    <property type="molecule type" value="Genomic_DNA"/>
</dbReference>
<keyword evidence="5 6" id="KW-0472">Membrane</keyword>
<keyword evidence="5" id="KW-0999">Mitochondrion inner membrane</keyword>
<dbReference type="SUPFAM" id="SSF81442">
    <property type="entry name" value="Cytochrome c oxidase subunit I-like"/>
    <property type="match status" value="1"/>
</dbReference>
<organism evidence="8">
    <name type="scientific">Kudoa hexapunctata</name>
    <dbReference type="NCBI Taxonomy" id="1450334"/>
    <lineage>
        <taxon>Eukaryota</taxon>
        <taxon>Metazoa</taxon>
        <taxon>Cnidaria</taxon>
        <taxon>Myxozoa</taxon>
        <taxon>Myxosporea</taxon>
        <taxon>Multivalvulida</taxon>
        <taxon>Kudoidae</taxon>
        <taxon>Kudoa</taxon>
    </lineage>
</organism>
<feature type="transmembrane region" description="Helical" evidence="6">
    <location>
        <begin position="396"/>
        <end position="414"/>
    </location>
</feature>
<feature type="transmembrane region" description="Helical" evidence="6">
    <location>
        <begin position="328"/>
        <end position="349"/>
    </location>
</feature>
<keyword evidence="5 8" id="KW-0496">Mitochondrion</keyword>
<dbReference type="GO" id="GO:0005743">
    <property type="term" value="C:mitochondrial inner membrane"/>
    <property type="evidence" value="ECO:0007669"/>
    <property type="project" value="UniProtKB-SubCell"/>
</dbReference>
<dbReference type="PANTHER" id="PTHR10422">
    <property type="entry name" value="CYTOCHROME C OXIDASE SUBUNIT 1"/>
    <property type="match status" value="1"/>
</dbReference>
<feature type="transmembrane region" description="Helical" evidence="6">
    <location>
        <begin position="97"/>
        <end position="115"/>
    </location>
</feature>
<feature type="transmembrane region" description="Helical" evidence="6">
    <location>
        <begin position="177"/>
        <end position="203"/>
    </location>
</feature>
<dbReference type="CTD" id="4512"/>
<evidence type="ECO:0000256" key="6">
    <source>
        <dbReference type="SAM" id="Phobius"/>
    </source>
</evidence>
<gene>
    <name evidence="8" type="primary">cox1</name>
</gene>
<feature type="transmembrane region" description="Helical" evidence="6">
    <location>
        <begin position="53"/>
        <end position="77"/>
    </location>
</feature>
<name>A0A0H5B182_9CNID</name>
<reference evidence="8" key="1">
    <citation type="journal article" date="2015" name="PLoS ONE">
        <title>The Mitochondrial Genomes of a Myxozoan Genus Kudoa Are Extremely Divergent in Metazoa.</title>
        <authorList>
            <person name="Takeuchi F."/>
            <person name="Sekizuka T."/>
            <person name="Ogasawara Y."/>
            <person name="Yokoyama H."/>
            <person name="Kamikawa R."/>
            <person name="Inagaki Y."/>
            <person name="Nozaki T."/>
            <person name="Sugita-Konishi Y."/>
            <person name="Ohnishi T."/>
            <person name="Kuroda M."/>
        </authorList>
    </citation>
    <scope>NUCLEOTIDE SEQUENCE</scope>
    <source>
        <strain evidence="8">2012.6.3</strain>
    </source>
</reference>
<feature type="transmembrane region" description="Helical" evidence="6">
    <location>
        <begin position="264"/>
        <end position="282"/>
    </location>
</feature>
<dbReference type="PRINTS" id="PR01165">
    <property type="entry name" value="CYCOXIDASEI"/>
</dbReference>
<keyword evidence="5" id="KW-0408">Iron</keyword>
<evidence type="ECO:0000256" key="4">
    <source>
        <dbReference type="ARBA" id="ARBA00015947"/>
    </source>
</evidence>
<dbReference type="AlphaFoldDB" id="A0A0H5B182"/>
<dbReference type="PROSITE" id="PS50855">
    <property type="entry name" value="COX1"/>
    <property type="match status" value="1"/>
</dbReference>
<dbReference type="GO" id="GO:0020037">
    <property type="term" value="F:heme binding"/>
    <property type="evidence" value="ECO:0007669"/>
    <property type="project" value="InterPro"/>
</dbReference>
<evidence type="ECO:0000256" key="5">
    <source>
        <dbReference type="RuleBase" id="RU000369"/>
    </source>
</evidence>
<feature type="transmembrane region" description="Helical" evidence="6">
    <location>
        <begin position="361"/>
        <end position="384"/>
    </location>
</feature>
<comment type="pathway">
    <text evidence="2 5">Energy metabolism; oxidative phosphorylation.</text>
</comment>
<dbReference type="Pfam" id="PF00115">
    <property type="entry name" value="COX1"/>
    <property type="match status" value="1"/>
</dbReference>
<feature type="domain" description="Cytochrome oxidase subunit I profile" evidence="7">
    <location>
        <begin position="1"/>
        <end position="454"/>
    </location>
</feature>
<dbReference type="GO" id="GO:0006123">
    <property type="term" value="P:mitochondrial electron transport, cytochrome c to oxygen"/>
    <property type="evidence" value="ECO:0007669"/>
    <property type="project" value="TreeGrafter"/>
</dbReference>
<keyword evidence="5 6" id="KW-0812">Transmembrane</keyword>
<dbReference type="InterPro" id="IPR036927">
    <property type="entry name" value="Cyt_c_oxase-like_su1_sf"/>
</dbReference>
<geneLocation type="mitochondrion" evidence="8"/>
<keyword evidence="5" id="KW-0186">Copper</keyword>
<dbReference type="GeneID" id="25021204"/>
<dbReference type="GO" id="GO:0004129">
    <property type="term" value="F:cytochrome-c oxidase activity"/>
    <property type="evidence" value="ECO:0007669"/>
    <property type="project" value="UniProtKB-EC"/>
</dbReference>
<accession>A0A0H5B182</accession>
<comment type="similarity">
    <text evidence="3 5">Belongs to the heme-copper respiratory oxidase family.</text>
</comment>
<feature type="transmembrane region" description="Helical" evidence="6">
    <location>
        <begin position="294"/>
        <end position="316"/>
    </location>
</feature>
<sequence>MLSASYSSSLSAKIVAIGYWRISFLASILASSCSCFIRAEISFPHGQTTEEIYCSLLTAHGLVFVFLVLVPIGQGFLNWWFPGQTGTWDFIWPRVNIGGLLGVEWATAMLVIFWLPGGWSPGWTMYPPLASIQHGTSIDVIIAGIHALGIASGAGSSNAVVSFRLLLLPFSHKELSLFVWSQFVAAVLFIGTIPALALGLLGILLDRTTSSSWFDPSGGGDPILYQLLFWFFGHPEVYVVILPSFGVLSASLEASSGLYGKEGLISSVSCLGVLGYLVYAHHMFTVDLELEVKLLFSSGTMAIAVPTGIKVYSWLVSVRSGSLETRPILLPLLCFLSTFVGGGLTGIMLSSSTADILLHDTYFVVAHFHQVMAISAFLAFACGVHWLGMVSHNGSLLLFTVGTMALFLPLYGAGLLGIPRRVPSMLYESNSFLIPGYLGCIIATIAIITYLVFL</sequence>
<dbReference type="GO" id="GO:0015990">
    <property type="term" value="P:electron transport coupled proton transport"/>
    <property type="evidence" value="ECO:0007669"/>
    <property type="project" value="TreeGrafter"/>
</dbReference>
<dbReference type="InterPro" id="IPR000883">
    <property type="entry name" value="Cyt_C_Oxase_1"/>
</dbReference>
<keyword evidence="6" id="KW-1133">Transmembrane helix</keyword>
<keyword evidence="5" id="KW-0479">Metal-binding</keyword>
<comment type="cofactor">
    <cofactor evidence="1">
        <name>heme</name>
        <dbReference type="ChEBI" id="CHEBI:30413"/>
    </cofactor>
</comment>
<evidence type="ECO:0000256" key="1">
    <source>
        <dbReference type="ARBA" id="ARBA00001971"/>
    </source>
</evidence>
<comment type="function">
    <text evidence="5">Component of the cytochrome c oxidase, the last enzyme in the mitochondrial electron transport chain which drives oxidative phosphorylation. The respiratory chain contains 3 multisubunit complexes succinate dehydrogenase (complex II, CII), ubiquinol-cytochrome c oxidoreductase (cytochrome b-c1 complex, complex III, CIII) and cytochrome c oxidase (complex IV, CIV), that cooperate to transfer electrons derived from NADH and succinate to molecular oxygen, creating an electrochemical gradient over the inner membrane that drives transmembrane transport and the ATP synthase. Cytochrome c oxidase is the component of the respiratory chain that catalyzes the reduction of oxygen to water. Electrons originating from reduced cytochrome c in the intermembrane space (IMS) are transferred via the dinuclear copper A center (CU(A)) of subunit 2 and heme A of subunit 1 to the active site in subunit 1, a binuclear center (BNC) formed by heme A3 and copper B (CU(B)). The BNC reduces molecular oxygen to 2 water molecules using 4 electrons from cytochrome c in the IMS and 4 protons from the mitochondrial matrix.</text>
</comment>
<dbReference type="PANTHER" id="PTHR10422:SF18">
    <property type="entry name" value="CYTOCHROME C OXIDASE SUBUNIT 1"/>
    <property type="match status" value="1"/>
</dbReference>
<protein>
    <recommendedName>
        <fullName evidence="4 5">Cytochrome c oxidase subunit 1</fullName>
        <ecNumber evidence="5">7.1.1.9</ecNumber>
    </recommendedName>
</protein>